<dbReference type="HOGENOM" id="CLU_3387594_0_0_6"/>
<accession>B7J5I5</accession>
<dbReference type="AlphaFoldDB" id="B7J5I5"/>
<protein>
    <submittedName>
        <fullName evidence="1">Uncharacterized protein</fullName>
    </submittedName>
</protein>
<evidence type="ECO:0000313" key="1">
    <source>
        <dbReference type="EMBL" id="ACK77980.1"/>
    </source>
</evidence>
<proteinExistence type="predicted"/>
<evidence type="ECO:0000313" key="2">
    <source>
        <dbReference type="Proteomes" id="UP000001362"/>
    </source>
</evidence>
<name>B7J5I5_ACIF2</name>
<dbReference type="Proteomes" id="UP000001362">
    <property type="component" value="Chromosome"/>
</dbReference>
<reference evidence="1 2" key="1">
    <citation type="journal article" date="2008" name="BMC Genomics">
        <title>Acidithiobacillus ferrooxidans metabolism: from genome sequence to industrial applications.</title>
        <authorList>
            <person name="Valdes J."/>
            <person name="Pedroso I."/>
            <person name="Quatrini R."/>
            <person name="Dodson R.J."/>
            <person name="Tettelin H."/>
            <person name="Blake R.II."/>
            <person name="Eisen J.A."/>
            <person name="Holmes D.S."/>
        </authorList>
    </citation>
    <scope>NUCLEOTIDE SEQUENCE [LARGE SCALE GENOMIC DNA]</scope>
    <source>
        <strain evidence="2">ATCC 23270 / DSM 14882 / CIP 104768 / NCIMB 8455</strain>
    </source>
</reference>
<sequence length="32" mass="3664">MPDKPVQGEKSEPGGRRYHPLTICHIIYRLTA</sequence>
<keyword evidence="2" id="KW-1185">Reference proteome</keyword>
<dbReference type="EMBL" id="CP001219">
    <property type="protein sequence ID" value="ACK77980.1"/>
    <property type="molecule type" value="Genomic_DNA"/>
</dbReference>
<dbReference type="KEGG" id="afr:AFE_2198"/>
<dbReference type="PaxDb" id="243159-AFE_2198"/>
<organism evidence="1 2">
    <name type="scientific">Acidithiobacillus ferrooxidans (strain ATCC 23270 / DSM 14882 / CIP 104768 / NCIMB 8455)</name>
    <name type="common">Ferrobacillus ferrooxidans (strain ATCC 23270)</name>
    <dbReference type="NCBI Taxonomy" id="243159"/>
    <lineage>
        <taxon>Bacteria</taxon>
        <taxon>Pseudomonadati</taxon>
        <taxon>Pseudomonadota</taxon>
        <taxon>Acidithiobacillia</taxon>
        <taxon>Acidithiobacillales</taxon>
        <taxon>Acidithiobacillaceae</taxon>
        <taxon>Acidithiobacillus</taxon>
    </lineage>
</organism>
<gene>
    <name evidence="1" type="ordered locus">AFE_2198</name>
</gene>